<name>A0AAU7T5M5_9ACTN</name>
<organism evidence="1">
    <name type="scientific">Kribbella sp. HUAS MG21</name>
    <dbReference type="NCBI Taxonomy" id="3160966"/>
    <lineage>
        <taxon>Bacteria</taxon>
        <taxon>Bacillati</taxon>
        <taxon>Actinomycetota</taxon>
        <taxon>Actinomycetes</taxon>
        <taxon>Propionibacteriales</taxon>
        <taxon>Kribbellaceae</taxon>
        <taxon>Kribbella</taxon>
    </lineage>
</organism>
<dbReference type="RefSeq" id="WP_350274843.1">
    <property type="nucleotide sequence ID" value="NZ_CP158165.1"/>
</dbReference>
<dbReference type="AlphaFoldDB" id="A0AAU7T5M5"/>
<gene>
    <name evidence="1" type="ORF">ABN611_25935</name>
</gene>
<proteinExistence type="predicted"/>
<sequence length="91" mass="9499">MAKVHVPPSSTDRTVRAEVAVVVEGGGRESAPPAGAPVPVVTGWRTQDDRGVDGAEVVVHPGDSSDWWVFASYVPDAVVRFKVSEGSADGK</sequence>
<reference evidence="1" key="1">
    <citation type="submission" date="2024-06" db="EMBL/GenBank/DDBJ databases">
        <title>Kribbella sp. strain HUAS MG21 genome sequences.</title>
        <authorList>
            <person name="Mo P."/>
        </authorList>
    </citation>
    <scope>NUCLEOTIDE SEQUENCE</scope>
    <source>
        <strain evidence="1">HUAS MG21</strain>
    </source>
</reference>
<evidence type="ECO:0000313" key="1">
    <source>
        <dbReference type="EMBL" id="XBV21993.1"/>
    </source>
</evidence>
<dbReference type="EMBL" id="CP158165">
    <property type="protein sequence ID" value="XBV21993.1"/>
    <property type="molecule type" value="Genomic_DNA"/>
</dbReference>
<protein>
    <submittedName>
        <fullName evidence="1">Uncharacterized protein</fullName>
    </submittedName>
</protein>
<accession>A0AAU7T5M5</accession>